<protein>
    <submittedName>
        <fullName evidence="1">Uncharacterized protein</fullName>
    </submittedName>
</protein>
<evidence type="ECO:0000313" key="2">
    <source>
        <dbReference type="Proteomes" id="UP001605036"/>
    </source>
</evidence>
<reference evidence="1 2" key="1">
    <citation type="submission" date="2024-09" db="EMBL/GenBank/DDBJ databases">
        <title>Chromosome-scale assembly of Riccia fluitans.</title>
        <authorList>
            <person name="Paukszto L."/>
            <person name="Sawicki J."/>
            <person name="Karawczyk K."/>
            <person name="Piernik-Szablinska J."/>
            <person name="Szczecinska M."/>
            <person name="Mazdziarz M."/>
        </authorList>
    </citation>
    <scope>NUCLEOTIDE SEQUENCE [LARGE SCALE GENOMIC DNA]</scope>
    <source>
        <strain evidence="1">Rf_01</strain>
        <tissue evidence="1">Aerial parts of the thallus</tissue>
    </source>
</reference>
<dbReference type="Proteomes" id="UP001605036">
    <property type="component" value="Unassembled WGS sequence"/>
</dbReference>
<proteinExistence type="predicted"/>
<comment type="caution">
    <text evidence="1">The sequence shown here is derived from an EMBL/GenBank/DDBJ whole genome shotgun (WGS) entry which is preliminary data.</text>
</comment>
<name>A0ABD1XZ34_9MARC</name>
<dbReference type="AlphaFoldDB" id="A0ABD1XZ34"/>
<accession>A0ABD1XZ34</accession>
<dbReference type="EMBL" id="JBHFFA010000007">
    <property type="protein sequence ID" value="KAL2612778.1"/>
    <property type="molecule type" value="Genomic_DNA"/>
</dbReference>
<keyword evidence="2" id="KW-1185">Reference proteome</keyword>
<organism evidence="1 2">
    <name type="scientific">Riccia fluitans</name>
    <dbReference type="NCBI Taxonomy" id="41844"/>
    <lineage>
        <taxon>Eukaryota</taxon>
        <taxon>Viridiplantae</taxon>
        <taxon>Streptophyta</taxon>
        <taxon>Embryophyta</taxon>
        <taxon>Marchantiophyta</taxon>
        <taxon>Marchantiopsida</taxon>
        <taxon>Marchantiidae</taxon>
        <taxon>Marchantiales</taxon>
        <taxon>Ricciaceae</taxon>
        <taxon>Riccia</taxon>
    </lineage>
</organism>
<gene>
    <name evidence="1" type="ORF">R1flu_024470</name>
</gene>
<evidence type="ECO:0000313" key="1">
    <source>
        <dbReference type="EMBL" id="KAL2612778.1"/>
    </source>
</evidence>
<sequence length="177" mass="19947">MSVKKLTYESMGAFITRFKAYQTQIGKEIDDLVMLKYFIHSLYGFIGYGTINVVRPTSLEDTYEMAMWMEGTYEPHMLQLDVWKTFGPKGVQVHNMPPIPTGPSQYVLSAPFILAPINQYGASQVLILPALGYGILVSPTPIPILQLPTQVQYQNPTNPTIQRLIAQIEALQVPRQE</sequence>